<comment type="catalytic activity">
    <reaction evidence="8">
        <text>RNA(n) + a ribonucleoside 5'-triphosphate = RNA(n+1) + diphosphate</text>
        <dbReference type="Rhea" id="RHEA:21248"/>
        <dbReference type="Rhea" id="RHEA-COMP:14527"/>
        <dbReference type="Rhea" id="RHEA-COMP:17342"/>
        <dbReference type="ChEBI" id="CHEBI:33019"/>
        <dbReference type="ChEBI" id="CHEBI:61557"/>
        <dbReference type="ChEBI" id="CHEBI:140395"/>
        <dbReference type="EC" id="2.7.7.6"/>
    </reaction>
</comment>
<evidence type="ECO:0000256" key="2">
    <source>
        <dbReference type="ARBA" id="ARBA00007207"/>
    </source>
</evidence>
<comment type="caution">
    <text evidence="10">The sequence shown here is derived from an EMBL/GenBank/DDBJ whole genome shotgun (WGS) entry which is preliminary data.</text>
</comment>
<keyword evidence="4" id="KW-0240">DNA-directed RNA polymerase</keyword>
<name>A0A2G2YLX4_CAPAN</name>
<dbReference type="PANTHER" id="PTHR19376">
    <property type="entry name" value="DNA-DIRECTED RNA POLYMERASE"/>
    <property type="match status" value="1"/>
</dbReference>
<gene>
    <name evidence="10" type="ORF">T459_25846</name>
</gene>
<comment type="function">
    <text evidence="1">DNA-dependent RNA polymerase catalyzes the transcription of DNA into RNA using the four ribonucleoside triphosphates as substrates.</text>
</comment>
<evidence type="ECO:0000256" key="7">
    <source>
        <dbReference type="ARBA" id="ARBA00023163"/>
    </source>
</evidence>
<dbReference type="PANTHER" id="PTHR19376:SF54">
    <property type="entry name" value="DNA-DIRECTED RNA POLYMERASE SUBUNIT BETA"/>
    <property type="match status" value="1"/>
</dbReference>
<dbReference type="GO" id="GO:0003899">
    <property type="term" value="F:DNA-directed RNA polymerase activity"/>
    <property type="evidence" value="ECO:0007669"/>
    <property type="project" value="UniProtKB-EC"/>
</dbReference>
<dbReference type="SMART" id="SM00663">
    <property type="entry name" value="RPOLA_N"/>
    <property type="match status" value="1"/>
</dbReference>
<evidence type="ECO:0000313" key="11">
    <source>
        <dbReference type="Proteomes" id="UP000222542"/>
    </source>
</evidence>
<dbReference type="GO" id="GO:0003677">
    <property type="term" value="F:DNA binding"/>
    <property type="evidence" value="ECO:0007669"/>
    <property type="project" value="InterPro"/>
</dbReference>
<evidence type="ECO:0000259" key="9">
    <source>
        <dbReference type="SMART" id="SM00663"/>
    </source>
</evidence>
<dbReference type="OMA" id="HIFVERI"/>
<dbReference type="InterPro" id="IPR045867">
    <property type="entry name" value="DNA-dir_RpoC_beta_prime"/>
</dbReference>
<organism evidence="10 11">
    <name type="scientific">Capsicum annuum</name>
    <name type="common">Capsicum pepper</name>
    <dbReference type="NCBI Taxonomy" id="4072"/>
    <lineage>
        <taxon>Eukaryota</taxon>
        <taxon>Viridiplantae</taxon>
        <taxon>Streptophyta</taxon>
        <taxon>Embryophyta</taxon>
        <taxon>Tracheophyta</taxon>
        <taxon>Spermatophyta</taxon>
        <taxon>Magnoliopsida</taxon>
        <taxon>eudicotyledons</taxon>
        <taxon>Gunneridae</taxon>
        <taxon>Pentapetalae</taxon>
        <taxon>asterids</taxon>
        <taxon>lamiids</taxon>
        <taxon>Solanales</taxon>
        <taxon>Solanaceae</taxon>
        <taxon>Solanoideae</taxon>
        <taxon>Capsiceae</taxon>
        <taxon>Capsicum</taxon>
    </lineage>
</organism>
<evidence type="ECO:0000256" key="8">
    <source>
        <dbReference type="ARBA" id="ARBA00048552"/>
    </source>
</evidence>
<proteinExistence type="inferred from homology"/>
<dbReference type="Proteomes" id="UP000222542">
    <property type="component" value="Unassembled WGS sequence"/>
</dbReference>
<dbReference type="GO" id="GO:0000428">
    <property type="term" value="C:DNA-directed RNA polymerase complex"/>
    <property type="evidence" value="ECO:0007669"/>
    <property type="project" value="UniProtKB-KW"/>
</dbReference>
<dbReference type="EMBL" id="AYRZ02000010">
    <property type="protein sequence ID" value="PHT70742.1"/>
    <property type="molecule type" value="Genomic_DNA"/>
</dbReference>
<evidence type="ECO:0000256" key="1">
    <source>
        <dbReference type="ARBA" id="ARBA00004026"/>
    </source>
</evidence>
<evidence type="ECO:0000256" key="3">
    <source>
        <dbReference type="ARBA" id="ARBA00012418"/>
    </source>
</evidence>
<keyword evidence="7" id="KW-0804">Transcription</keyword>
<evidence type="ECO:0000313" key="10">
    <source>
        <dbReference type="EMBL" id="PHT70742.1"/>
    </source>
</evidence>
<keyword evidence="5" id="KW-0808">Transferase</keyword>
<dbReference type="Pfam" id="PF00623">
    <property type="entry name" value="RNA_pol_Rpb1_2"/>
    <property type="match status" value="1"/>
</dbReference>
<dbReference type="GO" id="GO:0006351">
    <property type="term" value="P:DNA-templated transcription"/>
    <property type="evidence" value="ECO:0007669"/>
    <property type="project" value="InterPro"/>
</dbReference>
<dbReference type="STRING" id="4072.A0A2G2YLX4"/>
<dbReference type="Gramene" id="PHT70742">
    <property type="protein sequence ID" value="PHT70742"/>
    <property type="gene ID" value="T459_25846"/>
</dbReference>
<evidence type="ECO:0000256" key="5">
    <source>
        <dbReference type="ARBA" id="ARBA00022679"/>
    </source>
</evidence>
<reference evidence="10 11" key="1">
    <citation type="journal article" date="2014" name="Nat. Genet.">
        <title>Genome sequence of the hot pepper provides insights into the evolution of pungency in Capsicum species.</title>
        <authorList>
            <person name="Kim S."/>
            <person name="Park M."/>
            <person name="Yeom S.I."/>
            <person name="Kim Y.M."/>
            <person name="Lee J.M."/>
            <person name="Lee H.A."/>
            <person name="Seo E."/>
            <person name="Choi J."/>
            <person name="Cheong K."/>
            <person name="Kim K.T."/>
            <person name="Jung K."/>
            <person name="Lee G.W."/>
            <person name="Oh S.K."/>
            <person name="Bae C."/>
            <person name="Kim S.B."/>
            <person name="Lee H.Y."/>
            <person name="Kim S.Y."/>
            <person name="Kim M.S."/>
            <person name="Kang B.C."/>
            <person name="Jo Y.D."/>
            <person name="Yang H.B."/>
            <person name="Jeong H.J."/>
            <person name="Kang W.H."/>
            <person name="Kwon J.K."/>
            <person name="Shin C."/>
            <person name="Lim J.Y."/>
            <person name="Park J.H."/>
            <person name="Huh J.H."/>
            <person name="Kim J.S."/>
            <person name="Kim B.D."/>
            <person name="Cohen O."/>
            <person name="Paran I."/>
            <person name="Suh M.C."/>
            <person name="Lee S.B."/>
            <person name="Kim Y.K."/>
            <person name="Shin Y."/>
            <person name="Noh S.J."/>
            <person name="Park J."/>
            <person name="Seo Y.S."/>
            <person name="Kwon S.Y."/>
            <person name="Kim H.A."/>
            <person name="Park J.M."/>
            <person name="Kim H.J."/>
            <person name="Choi S.B."/>
            <person name="Bosland P.W."/>
            <person name="Reeves G."/>
            <person name="Jo S.H."/>
            <person name="Lee B.W."/>
            <person name="Cho H.T."/>
            <person name="Choi H.S."/>
            <person name="Lee M.S."/>
            <person name="Yu Y."/>
            <person name="Do Choi Y."/>
            <person name="Park B.S."/>
            <person name="van Deynze A."/>
            <person name="Ashrafi H."/>
            <person name="Hill T."/>
            <person name="Kim W.T."/>
            <person name="Pai H.S."/>
            <person name="Ahn H.K."/>
            <person name="Yeam I."/>
            <person name="Giovannoni J.J."/>
            <person name="Rose J.K."/>
            <person name="Sorensen I."/>
            <person name="Lee S.J."/>
            <person name="Kim R.W."/>
            <person name="Choi I.Y."/>
            <person name="Choi B.S."/>
            <person name="Lim J.S."/>
            <person name="Lee Y.H."/>
            <person name="Choi D."/>
        </authorList>
    </citation>
    <scope>NUCLEOTIDE SEQUENCE [LARGE SCALE GENOMIC DNA]</scope>
    <source>
        <strain evidence="11">cv. CM334</strain>
    </source>
</reference>
<dbReference type="AlphaFoldDB" id="A0A2G2YLX4"/>
<dbReference type="SUPFAM" id="SSF64484">
    <property type="entry name" value="beta and beta-prime subunits of DNA dependent RNA-polymerase"/>
    <property type="match status" value="1"/>
</dbReference>
<evidence type="ECO:0000256" key="6">
    <source>
        <dbReference type="ARBA" id="ARBA00022695"/>
    </source>
</evidence>
<dbReference type="Gene3D" id="1.10.274.100">
    <property type="entry name" value="RNA polymerase Rpb1, domain 3"/>
    <property type="match status" value="1"/>
</dbReference>
<feature type="domain" description="RNA polymerase N-terminal" evidence="9">
    <location>
        <begin position="4"/>
        <end position="166"/>
    </location>
</feature>
<reference evidence="10 11" key="2">
    <citation type="journal article" date="2017" name="Genome Biol.">
        <title>New reference genome sequences of hot pepper reveal the massive evolution of plant disease-resistance genes by retroduplication.</title>
        <authorList>
            <person name="Kim S."/>
            <person name="Park J."/>
            <person name="Yeom S.I."/>
            <person name="Kim Y.M."/>
            <person name="Seo E."/>
            <person name="Kim K.T."/>
            <person name="Kim M.S."/>
            <person name="Lee J.M."/>
            <person name="Cheong K."/>
            <person name="Shin H.S."/>
            <person name="Kim S.B."/>
            <person name="Han K."/>
            <person name="Lee J."/>
            <person name="Park M."/>
            <person name="Lee H.A."/>
            <person name="Lee H.Y."/>
            <person name="Lee Y."/>
            <person name="Oh S."/>
            <person name="Lee J.H."/>
            <person name="Choi E."/>
            <person name="Choi E."/>
            <person name="Lee S.E."/>
            <person name="Jeon J."/>
            <person name="Kim H."/>
            <person name="Choi G."/>
            <person name="Song H."/>
            <person name="Lee J."/>
            <person name="Lee S.C."/>
            <person name="Kwon J.K."/>
            <person name="Lee H.Y."/>
            <person name="Koo N."/>
            <person name="Hong Y."/>
            <person name="Kim R.W."/>
            <person name="Kang W.H."/>
            <person name="Huh J.H."/>
            <person name="Kang B.C."/>
            <person name="Yang T.J."/>
            <person name="Lee Y.H."/>
            <person name="Bennetzen J.L."/>
            <person name="Choi D."/>
        </authorList>
    </citation>
    <scope>NUCLEOTIDE SEQUENCE [LARGE SCALE GENOMIC DNA]</scope>
    <source>
        <strain evidence="11">cv. CM334</strain>
    </source>
</reference>
<accession>A0A2G2YLX4</accession>
<comment type="similarity">
    <text evidence="2">Belongs to the RNA polymerase beta' chain family. RpoC1 subfamily.</text>
</comment>
<dbReference type="EC" id="2.7.7.6" evidence="3"/>
<keyword evidence="6" id="KW-0548">Nucleotidyltransferase</keyword>
<dbReference type="InterPro" id="IPR042102">
    <property type="entry name" value="RNA_pol_Rpb1_3_sf"/>
</dbReference>
<keyword evidence="11" id="KW-1185">Reference proteome</keyword>
<evidence type="ECO:0000256" key="4">
    <source>
        <dbReference type="ARBA" id="ARBA00022478"/>
    </source>
</evidence>
<dbReference type="InterPro" id="IPR006592">
    <property type="entry name" value="RNA_pol_N"/>
</dbReference>
<sequence length="205" mass="23537">MYYSGVYQGSVFGSYFVNQSFLIHIFVERISFVIHGLIRQLLASNIGVAKSQIQEKELIVWEILQEVMQGHPVLLNRAPTLHRLGIQAFQPVLVEGRTICVHPLVCKGFNANFDGDQITFHVPLSLEAQVEVRLLMFSHINLLSPAIGDPIFIPTQAMLIGLYVFSSENHRGICVNRYNPCNRRNYQNKKRSDNSYYKYTKEPFF</sequence>
<dbReference type="Gene3D" id="2.40.40.20">
    <property type="match status" value="1"/>
</dbReference>
<protein>
    <recommendedName>
        <fullName evidence="3">DNA-directed RNA polymerase</fullName>
        <ecNumber evidence="3">2.7.7.6</ecNumber>
    </recommendedName>
</protein>
<dbReference type="InterPro" id="IPR000722">
    <property type="entry name" value="RNA_pol_asu"/>
</dbReference>